<comment type="caution">
    <text evidence="3">The sequence shown here is derived from an EMBL/GenBank/DDBJ whole genome shotgun (WGS) entry which is preliminary data.</text>
</comment>
<accession>A0A5M9J8L3</accession>
<gene>
    <name evidence="3" type="ORF">EYC84_009664</name>
</gene>
<dbReference type="EMBL" id="VICG01000013">
    <property type="protein sequence ID" value="KAA8565844.1"/>
    <property type="molecule type" value="Genomic_DNA"/>
</dbReference>
<feature type="compositionally biased region" description="Basic and acidic residues" evidence="2">
    <location>
        <begin position="117"/>
        <end position="130"/>
    </location>
</feature>
<evidence type="ECO:0000313" key="4">
    <source>
        <dbReference type="Proteomes" id="UP000322873"/>
    </source>
</evidence>
<protein>
    <submittedName>
        <fullName evidence="3">Uncharacterized protein</fullName>
    </submittedName>
</protein>
<evidence type="ECO:0000313" key="3">
    <source>
        <dbReference type="EMBL" id="KAA8565844.1"/>
    </source>
</evidence>
<evidence type="ECO:0000256" key="2">
    <source>
        <dbReference type="SAM" id="MobiDB-lite"/>
    </source>
</evidence>
<dbReference type="AlphaFoldDB" id="A0A5M9J8L3"/>
<keyword evidence="4" id="KW-1185">Reference proteome</keyword>
<sequence>MATSGQSPSASSSSSEYLDFLAERRPAAEELGPIFDHDTQLSFANVVLHGQSEEIRRLNQKVGELEDKILDKDDEIHKWWTDGKEKGETIRRKDQELAEKEGEIALLKAELEELRANREAKVGGEEGERSTKRRRGQ</sequence>
<dbReference type="VEuPathDB" id="FungiDB:MFRU_006g03720"/>
<feature type="region of interest" description="Disordered" evidence="2">
    <location>
        <begin position="117"/>
        <end position="137"/>
    </location>
</feature>
<proteinExistence type="predicted"/>
<evidence type="ECO:0000256" key="1">
    <source>
        <dbReference type="SAM" id="Coils"/>
    </source>
</evidence>
<reference evidence="3 4" key="1">
    <citation type="submission" date="2019-06" db="EMBL/GenBank/DDBJ databases">
        <title>Genome Sequence of the Brown Rot Fungal Pathogen Monilinia fructicola.</title>
        <authorList>
            <person name="De Miccolis Angelini R.M."/>
            <person name="Landi L."/>
            <person name="Abate D."/>
            <person name="Pollastro S."/>
            <person name="Romanazzi G."/>
            <person name="Faretra F."/>
        </authorList>
    </citation>
    <scope>NUCLEOTIDE SEQUENCE [LARGE SCALE GENOMIC DNA]</scope>
    <source>
        <strain evidence="3 4">Mfrc123</strain>
    </source>
</reference>
<feature type="coiled-coil region" evidence="1">
    <location>
        <begin position="48"/>
        <end position="117"/>
    </location>
</feature>
<keyword evidence="1" id="KW-0175">Coiled coil</keyword>
<dbReference type="Proteomes" id="UP000322873">
    <property type="component" value="Unassembled WGS sequence"/>
</dbReference>
<name>A0A5M9J8L3_MONFR</name>
<organism evidence="3 4">
    <name type="scientific">Monilinia fructicola</name>
    <name type="common">Brown rot fungus</name>
    <name type="synonym">Ciboria fructicola</name>
    <dbReference type="NCBI Taxonomy" id="38448"/>
    <lineage>
        <taxon>Eukaryota</taxon>
        <taxon>Fungi</taxon>
        <taxon>Dikarya</taxon>
        <taxon>Ascomycota</taxon>
        <taxon>Pezizomycotina</taxon>
        <taxon>Leotiomycetes</taxon>
        <taxon>Helotiales</taxon>
        <taxon>Sclerotiniaceae</taxon>
        <taxon>Monilinia</taxon>
    </lineage>
</organism>